<dbReference type="AlphaFoldDB" id="A0A0G4FS03"/>
<protein>
    <recommendedName>
        <fullName evidence="2">TLDc domain-containing protein</fullName>
    </recommendedName>
</protein>
<dbReference type="Proteomes" id="UP000041254">
    <property type="component" value="Unassembled WGS sequence"/>
</dbReference>
<dbReference type="VEuPathDB" id="CryptoDB:Vbra_21585"/>
<evidence type="ECO:0000259" key="2">
    <source>
        <dbReference type="Pfam" id="PF07534"/>
    </source>
</evidence>
<dbReference type="InterPro" id="IPR011333">
    <property type="entry name" value="SKP1/BTB/POZ_sf"/>
</dbReference>
<feature type="domain" description="TLDc" evidence="2">
    <location>
        <begin position="366"/>
        <end position="429"/>
    </location>
</feature>
<organism evidence="3 4">
    <name type="scientific">Vitrella brassicaformis (strain CCMP3155)</name>
    <dbReference type="NCBI Taxonomy" id="1169540"/>
    <lineage>
        <taxon>Eukaryota</taxon>
        <taxon>Sar</taxon>
        <taxon>Alveolata</taxon>
        <taxon>Colpodellida</taxon>
        <taxon>Vitrellaceae</taxon>
        <taxon>Vitrella</taxon>
    </lineage>
</organism>
<dbReference type="InterPro" id="IPR006571">
    <property type="entry name" value="TLDc_dom"/>
</dbReference>
<reference evidence="3 4" key="1">
    <citation type="submission" date="2014-11" db="EMBL/GenBank/DDBJ databases">
        <authorList>
            <person name="Zhu J."/>
            <person name="Qi W."/>
            <person name="Song R."/>
        </authorList>
    </citation>
    <scope>NUCLEOTIDE SEQUENCE [LARGE SCALE GENOMIC DNA]</scope>
</reference>
<evidence type="ECO:0000256" key="1">
    <source>
        <dbReference type="SAM" id="MobiDB-lite"/>
    </source>
</evidence>
<dbReference type="SUPFAM" id="SSF54695">
    <property type="entry name" value="POZ domain"/>
    <property type="match status" value="1"/>
</dbReference>
<sequence length="467" mass="51584">MAAAAAAGASTKKRKGAFGLPLDDEQPIPHSSLDRVTTGCIEADQLVCNAQSALEGMLSGFLAARTAAEGKLKTIAVEMHQMISEKGGTPEPQHTTGTLILSVGGTVFEVSRAALMRPSMVRKYLSVLLLRFEAALPRDAEKRPYLESCPAYFRWLLNELTDALQNDPSYAEYHTLFMREIGSSSGDDSNGNGDVQMGEEERQGKGDIADLFKAFDESRRACERVYEALKAEKERMAAFLRAMEPFMKTDDSEEDEVLSVTIHGERVSVMRRTLSPLGHNNTLYSRFSPTYWIDRSVHQTSAEHLQRIVDFARRQAAMPAGQRVGPPAVERRRELFVEDLQMYGLKDQPFYRWGAGGGLIITSEDQLASVVEFTGRTGKTPSLLYKSSRDGFGHGSLLDCVGDASGVLFLVQHNDTHRFGAFVPGPLEQPADPTQHKFTRCPMTYYSISGAYDAPTKLTCRPSTHRA</sequence>
<keyword evidence="4" id="KW-1185">Reference proteome</keyword>
<gene>
    <name evidence="3" type="ORF">Vbra_21585</name>
</gene>
<feature type="compositionally biased region" description="Low complexity" evidence="1">
    <location>
        <begin position="182"/>
        <end position="194"/>
    </location>
</feature>
<evidence type="ECO:0000313" key="4">
    <source>
        <dbReference type="Proteomes" id="UP000041254"/>
    </source>
</evidence>
<accession>A0A0G4FS03</accession>
<name>A0A0G4FS03_VITBC</name>
<dbReference type="PhylomeDB" id="A0A0G4FS03"/>
<dbReference type="EMBL" id="CDMY01000488">
    <property type="protein sequence ID" value="CEM17170.1"/>
    <property type="molecule type" value="Genomic_DNA"/>
</dbReference>
<evidence type="ECO:0000313" key="3">
    <source>
        <dbReference type="EMBL" id="CEM17170.1"/>
    </source>
</evidence>
<dbReference type="InParanoid" id="A0A0G4FS03"/>
<dbReference type="Pfam" id="PF07534">
    <property type="entry name" value="TLD"/>
    <property type="match status" value="1"/>
</dbReference>
<proteinExistence type="predicted"/>
<feature type="region of interest" description="Disordered" evidence="1">
    <location>
        <begin position="182"/>
        <end position="203"/>
    </location>
</feature>